<dbReference type="Proteomes" id="UP001500218">
    <property type="component" value="Unassembled WGS sequence"/>
</dbReference>
<sequence length="1583" mass="168146">MTTVAEAGAILPGPPTADRSLDTITARSYGHPVLADRTVVRLVPATLGQAEDLSLEFLGFAPAVEPVAVGHGRRQALGFPAWALVHDPANGRHALALVKDMERLARTAVTRPGLAKEGYDALATRLGAAAPHFLPTYWEQAGREFLAAENAKLAGTCFAAARQAEQGHGLPVDEDRLRDVHLEFAFAGALTAKALSDYARQVALRRPAVEAYELVRTIAVRRVAAGQSPYVSMADDLKRLAKAAGLDSDAEAESVIGDLLAYPAVGRAHEGFWKSYRPALLRLTRRDPAARSRLLGLLPDPPGYGKGATETWLELLDEAGALDALRSPASAPSVAAPAGGVAAWAQRVIDNRGRSWRRQGPAPRWNALLAELIDTVREDLLARGAELRLGVESSWSVDLDLLDLCLAAGVPVQNPALDDEDGELRFDLDDWFGTDAKDRRDLAAIAADARFLPALVRGLRDYLEAERGDGSAERRRKALRERATWKLDAAGLRTAAQAWLAAIPGRVGSAPTVLTLADTLDELAPLWTYDGLSLAPDVFAGLASADTADALARSLRAGLPAELGWPGHAAAAAEVGRSNDLAYWPYLVFGGKSRAVVLGPDGVVLDHTYRTPQGVKLDSYDSLSAGPFVDGQLRIDWSDGSYWSGRPTEALRGDHGWGTSWVTGCGGVPLPGGGRTFGARPLRVGDATDPDHEFVVSDGVTYWRLDDGDDDIEFWREYDPATGAPGRRSLPAFLDVELAAGDSLHVRWSHLRPAPEAFAGSPLGWRDGLVGWRVIRHADGTFTGTGIDGRSVTWAPVDNDDEFVGAFQVPGDDRIRPATYADNTVTLWDVDGRQPAARWPIGPGLPAPTFWHALRPVDEAGSKALRGVDAALAGRLLAACAGAKPKGVPEAARKVVGELLGEITDRKLAEAVAASVTVAERTRRVQQSLADLLAERPDPSAEPATSPATVAGRTVAPPVIESELIRVLSDLGATEGHHHRTGTATMAEQAASVAALLTAGSGAGDDLPVAATAWAWALPWSGALVVRAASPLTPDVDRTALLDVLRVVAGFGYAGTDARLRVLSVTCPVDLVDGRRGAVVHTGTSTFVVLSSPKRDQKKLVRTAIEFSPTGTFAVPDGVVVKAARTLTGWGDPARLAAAVDLLERHGSAPLPTDAFDRLAAATGMSPSEAALLLAGLPGLNTWENNFLTPEDRARLGLKVDTLRMARDALRQLAAADRLALLDAAMPADPADLWRAGPDADGVARQWIERFGVVTPIADELLVEADRMLDDGAATIRAIARPTPADWLHTDGVSEPDDWSVTTRAPSGAPFEEEHLLAVAVALPWLAYRLPAGDPVRAFLPTAYELVRERLRNGKLLVGAEEHEREKVPPGMAALVEGQRYEDEANYHLRPAALSGVDDPALAFVDASLAACLRLLLSDGFAATMAALGNESLPAGRFPQDPTASVPDLVAAVASGYGLDTDAAAYYLQLLALPDPTDKRVAEWNGWKPARLAAARKALAATDLVVGARRERAGRSVFLPGGWLAVKAPDLPIEAWKTGLGADGSLPGGRILVTTTVPELFRAAWARVVAGDPPRYHSLSEAR</sequence>
<dbReference type="EMBL" id="BAAALT010000053">
    <property type="protein sequence ID" value="GAA1799824.1"/>
    <property type="molecule type" value="Genomic_DNA"/>
</dbReference>
<protein>
    <recommendedName>
        <fullName evidence="3">DNA-binding protein</fullName>
    </recommendedName>
</protein>
<dbReference type="RefSeq" id="WP_344129024.1">
    <property type="nucleotide sequence ID" value="NZ_BAAALT010000053.1"/>
</dbReference>
<keyword evidence="2" id="KW-1185">Reference proteome</keyword>
<evidence type="ECO:0008006" key="3">
    <source>
        <dbReference type="Google" id="ProtNLM"/>
    </source>
</evidence>
<reference evidence="2" key="1">
    <citation type="journal article" date="2019" name="Int. J. Syst. Evol. Microbiol.">
        <title>The Global Catalogue of Microorganisms (GCM) 10K type strain sequencing project: providing services to taxonomists for standard genome sequencing and annotation.</title>
        <authorList>
            <consortium name="The Broad Institute Genomics Platform"/>
            <consortium name="The Broad Institute Genome Sequencing Center for Infectious Disease"/>
            <person name="Wu L."/>
            <person name="Ma J."/>
        </authorList>
    </citation>
    <scope>NUCLEOTIDE SEQUENCE [LARGE SCALE GENOMIC DNA]</scope>
    <source>
        <strain evidence="2">JCM 13250</strain>
    </source>
</reference>
<accession>A0ABP4Y3W4</accession>
<evidence type="ECO:0000313" key="2">
    <source>
        <dbReference type="Proteomes" id="UP001500218"/>
    </source>
</evidence>
<proteinExistence type="predicted"/>
<gene>
    <name evidence="1" type="ORF">GCM10009682_21850</name>
</gene>
<comment type="caution">
    <text evidence="1">The sequence shown here is derived from an EMBL/GenBank/DDBJ whole genome shotgun (WGS) entry which is preliminary data.</text>
</comment>
<organism evidence="1 2">
    <name type="scientific">Luedemannella flava</name>
    <dbReference type="NCBI Taxonomy" id="349316"/>
    <lineage>
        <taxon>Bacteria</taxon>
        <taxon>Bacillati</taxon>
        <taxon>Actinomycetota</taxon>
        <taxon>Actinomycetes</taxon>
        <taxon>Micromonosporales</taxon>
        <taxon>Micromonosporaceae</taxon>
        <taxon>Luedemannella</taxon>
    </lineage>
</organism>
<name>A0ABP4Y3W4_9ACTN</name>
<evidence type="ECO:0000313" key="1">
    <source>
        <dbReference type="EMBL" id="GAA1799824.1"/>
    </source>
</evidence>